<evidence type="ECO:0000256" key="1">
    <source>
        <dbReference type="SAM" id="SignalP"/>
    </source>
</evidence>
<accession>V6SEE2</accession>
<proteinExistence type="predicted"/>
<dbReference type="OrthoDB" id="1377329at2"/>
<reference evidence="3" key="1">
    <citation type="submission" date="2013-09" db="EMBL/GenBank/DDBJ databases">
        <authorList>
            <person name="Zeng Z."/>
            <person name="Chen C."/>
        </authorList>
    </citation>
    <scope>NUCLEOTIDE SEQUENCE [LARGE SCALE GENOMIC DNA]</scope>
    <source>
        <strain evidence="3">DK69</strain>
    </source>
</reference>
<dbReference type="STRING" id="1107311.Q767_09925"/>
<dbReference type="EMBL" id="JRLZ01000009">
    <property type="protein sequence ID" value="KGO95545.1"/>
    <property type="molecule type" value="Genomic_DNA"/>
</dbReference>
<keyword evidence="3" id="KW-1185">Reference proteome</keyword>
<dbReference type="PATRIC" id="fig|1107311.3.peg.1984"/>
<name>V6SEE2_9FLAO</name>
<organism evidence="2 3">
    <name type="scientific">Flavobacterium enshiense DK69</name>
    <dbReference type="NCBI Taxonomy" id="1107311"/>
    <lineage>
        <taxon>Bacteria</taxon>
        <taxon>Pseudomonadati</taxon>
        <taxon>Bacteroidota</taxon>
        <taxon>Flavobacteriia</taxon>
        <taxon>Flavobacteriales</taxon>
        <taxon>Flavobacteriaceae</taxon>
        <taxon>Flavobacterium</taxon>
    </lineage>
</organism>
<dbReference type="eggNOG" id="ENOG5030Q5I">
    <property type="taxonomic scope" value="Bacteria"/>
</dbReference>
<evidence type="ECO:0000313" key="2">
    <source>
        <dbReference type="EMBL" id="KGO95545.1"/>
    </source>
</evidence>
<keyword evidence="1" id="KW-0732">Signal</keyword>
<dbReference type="RefSeq" id="WP_023574002.1">
    <property type="nucleotide sequence ID" value="NZ_AVCS01000013.1"/>
</dbReference>
<dbReference type="Proteomes" id="UP000030149">
    <property type="component" value="Unassembled WGS sequence"/>
</dbReference>
<dbReference type="AlphaFoldDB" id="V6SEE2"/>
<protein>
    <submittedName>
        <fullName evidence="2">Uncharacterized protein</fullName>
    </submittedName>
</protein>
<reference evidence="2 3" key="2">
    <citation type="journal article" date="2015" name="Stand. Genomic Sci.">
        <title>High quality draft genomic sequence of Flavobacterium enshiense DK69(T) and comparison among Flavobacterium genomes.</title>
        <authorList>
            <person name="Zeng Z."/>
            <person name="Chen C."/>
            <person name="Du H."/>
            <person name="Wang G."/>
            <person name="Li M."/>
        </authorList>
    </citation>
    <scope>NUCLEOTIDE SEQUENCE [LARGE SCALE GENOMIC DNA]</scope>
    <source>
        <strain evidence="2 3">DK69</strain>
    </source>
</reference>
<feature type="signal peptide" evidence="1">
    <location>
        <begin position="1"/>
        <end position="21"/>
    </location>
</feature>
<feature type="chain" id="PRO_5004750549" evidence="1">
    <location>
        <begin position="22"/>
        <end position="149"/>
    </location>
</feature>
<comment type="caution">
    <text evidence="2">The sequence shown here is derived from an EMBL/GenBank/DDBJ whole genome shotgun (WGS) entry which is preliminary data.</text>
</comment>
<sequence length="149" mass="16646">MKKSIIYLGIALITFTNVISALGQQSHNNDGLTQIVQSNENVEGHVQGNDVTERNSNKAGNPVGIEPTTIEIPTYEKTITEIIAENNQIIENTIPFEETTEDYLANLSSDFYPLDNEKTMEDIILQDNQIIESPVVNYIQPIALEKPKK</sequence>
<gene>
    <name evidence="2" type="ORF">Q767_09925</name>
</gene>
<evidence type="ECO:0000313" key="3">
    <source>
        <dbReference type="Proteomes" id="UP000030149"/>
    </source>
</evidence>